<evidence type="ECO:0000256" key="6">
    <source>
        <dbReference type="ARBA" id="ARBA00022723"/>
    </source>
</evidence>
<evidence type="ECO:0000256" key="9">
    <source>
        <dbReference type="ARBA" id="ARBA00031306"/>
    </source>
</evidence>
<evidence type="ECO:0000256" key="4">
    <source>
        <dbReference type="ARBA" id="ARBA00022630"/>
    </source>
</evidence>
<keyword evidence="8 11" id="KW-0460">Magnesium</keyword>
<evidence type="ECO:0000313" key="13">
    <source>
        <dbReference type="Proteomes" id="UP001244136"/>
    </source>
</evidence>
<evidence type="ECO:0000313" key="12">
    <source>
        <dbReference type="EMBL" id="WGT48468.1"/>
    </source>
</evidence>
<evidence type="ECO:0000256" key="10">
    <source>
        <dbReference type="ARBA" id="ARBA00048540"/>
    </source>
</evidence>
<dbReference type="PANTHER" id="PTHR30040">
    <property type="entry name" value="THIAMINE BIOSYNTHESIS LIPOPROTEIN APBE"/>
    <property type="match status" value="1"/>
</dbReference>
<dbReference type="EC" id="2.7.1.180" evidence="2 11"/>
<sequence length="311" mass="32998">MKDSRSTQRRVSQGLYHPLLGTNVEIKVVADAADAAAAQTAAEEAERRALDEMERLQAVFTVFDPDSELCRWRSGRVEEASVELTEVLEAAQHWWAVSGGAFHPGAAQLRARWLRAEAEQRLPAATELDVLAERLRELPYHCAAGIVVRTGDCSGLDLNAIAKGYIVDRGVAAAGAVAGVVDVLVNAGGDLRHAGVTPIRVGVEDPRSPGGRPIKLIELRDGAIATSGPVHRGFRIGDEWFGHVLDPRTGHPVSDRPSTTVRADDAMTADALATVVGVLDWAEASAVLMHLSGIGALAVLPSGEVRSLGLP</sequence>
<dbReference type="SUPFAM" id="SSF143631">
    <property type="entry name" value="ApbE-like"/>
    <property type="match status" value="1"/>
</dbReference>
<dbReference type="GO" id="GO:0016740">
    <property type="term" value="F:transferase activity"/>
    <property type="evidence" value="ECO:0007669"/>
    <property type="project" value="UniProtKB-KW"/>
</dbReference>
<dbReference type="InterPro" id="IPR003374">
    <property type="entry name" value="ApbE-like_sf"/>
</dbReference>
<dbReference type="Pfam" id="PF02424">
    <property type="entry name" value="ApbE"/>
    <property type="match status" value="1"/>
</dbReference>
<dbReference type="RefSeq" id="WP_281146093.1">
    <property type="nucleotide sequence ID" value="NZ_CP123967.1"/>
</dbReference>
<evidence type="ECO:0000256" key="2">
    <source>
        <dbReference type="ARBA" id="ARBA00011955"/>
    </source>
</evidence>
<name>A0ABY8Q264_9ACTN</name>
<comment type="cofactor">
    <cofactor evidence="1">
        <name>Mg(2+)</name>
        <dbReference type="ChEBI" id="CHEBI:18420"/>
    </cofactor>
</comment>
<dbReference type="PANTHER" id="PTHR30040:SF2">
    <property type="entry name" value="FAD:PROTEIN FMN TRANSFERASE"/>
    <property type="match status" value="1"/>
</dbReference>
<dbReference type="Proteomes" id="UP001244136">
    <property type="component" value="Chromosome"/>
</dbReference>
<organism evidence="12 13">
    <name type="scientific">Tessaracoccus lacteus</name>
    <dbReference type="NCBI Taxonomy" id="3041766"/>
    <lineage>
        <taxon>Bacteria</taxon>
        <taxon>Bacillati</taxon>
        <taxon>Actinomycetota</taxon>
        <taxon>Actinomycetes</taxon>
        <taxon>Propionibacteriales</taxon>
        <taxon>Propionibacteriaceae</taxon>
        <taxon>Tessaracoccus</taxon>
    </lineage>
</organism>
<evidence type="ECO:0000256" key="1">
    <source>
        <dbReference type="ARBA" id="ARBA00001946"/>
    </source>
</evidence>
<comment type="catalytic activity">
    <reaction evidence="10 11">
        <text>L-threonyl-[protein] + FAD = FMN-L-threonyl-[protein] + AMP + H(+)</text>
        <dbReference type="Rhea" id="RHEA:36847"/>
        <dbReference type="Rhea" id="RHEA-COMP:11060"/>
        <dbReference type="Rhea" id="RHEA-COMP:11061"/>
        <dbReference type="ChEBI" id="CHEBI:15378"/>
        <dbReference type="ChEBI" id="CHEBI:30013"/>
        <dbReference type="ChEBI" id="CHEBI:57692"/>
        <dbReference type="ChEBI" id="CHEBI:74257"/>
        <dbReference type="ChEBI" id="CHEBI:456215"/>
        <dbReference type="EC" id="2.7.1.180"/>
    </reaction>
</comment>
<evidence type="ECO:0000256" key="11">
    <source>
        <dbReference type="PIRNR" id="PIRNR006268"/>
    </source>
</evidence>
<keyword evidence="7 11" id="KW-0274">FAD</keyword>
<reference evidence="12 13" key="1">
    <citation type="journal article" date="2008" name="Int. J. Syst. Evol. Microbiol.">
        <title>Tessaracoccus flavescens sp. nov., isolated from marine sediment.</title>
        <authorList>
            <person name="Lee D.W."/>
            <person name="Lee S.D."/>
        </authorList>
    </citation>
    <scope>NUCLEOTIDE SEQUENCE [LARGE SCALE GENOMIC DNA]</scope>
    <source>
        <strain evidence="12 13">T21</strain>
    </source>
</reference>
<dbReference type="PIRSF" id="PIRSF006268">
    <property type="entry name" value="ApbE"/>
    <property type="match status" value="1"/>
</dbReference>
<gene>
    <name evidence="12" type="ORF">QH948_06935</name>
</gene>
<keyword evidence="5 11" id="KW-0808">Transferase</keyword>
<evidence type="ECO:0000256" key="3">
    <source>
        <dbReference type="ARBA" id="ARBA00016337"/>
    </source>
</evidence>
<evidence type="ECO:0000256" key="8">
    <source>
        <dbReference type="ARBA" id="ARBA00022842"/>
    </source>
</evidence>
<accession>A0ABY8Q264</accession>
<keyword evidence="4 11" id="KW-0285">Flavoprotein</keyword>
<keyword evidence="13" id="KW-1185">Reference proteome</keyword>
<dbReference type="InterPro" id="IPR024932">
    <property type="entry name" value="ApbE"/>
</dbReference>
<dbReference type="Gene3D" id="3.10.520.10">
    <property type="entry name" value="ApbE-like domains"/>
    <property type="match status" value="1"/>
</dbReference>
<evidence type="ECO:0000256" key="5">
    <source>
        <dbReference type="ARBA" id="ARBA00022679"/>
    </source>
</evidence>
<dbReference type="EMBL" id="CP123967">
    <property type="protein sequence ID" value="WGT48468.1"/>
    <property type="molecule type" value="Genomic_DNA"/>
</dbReference>
<proteinExistence type="inferred from homology"/>
<comment type="similarity">
    <text evidence="11">Belongs to the ApbE family.</text>
</comment>
<evidence type="ECO:0000256" key="7">
    <source>
        <dbReference type="ARBA" id="ARBA00022827"/>
    </source>
</evidence>
<protein>
    <recommendedName>
        <fullName evidence="3 11">FAD:protein FMN transferase</fullName>
        <ecNumber evidence="2 11">2.7.1.180</ecNumber>
    </recommendedName>
    <alternativeName>
        <fullName evidence="9 11">Flavin transferase</fullName>
    </alternativeName>
</protein>
<keyword evidence="6 11" id="KW-0479">Metal-binding</keyword>